<keyword evidence="4 7" id="KW-1133">Transmembrane helix</keyword>
<keyword evidence="10" id="KW-1185">Reference proteome</keyword>
<sequence>MMLGTSGPIDQLTVMLVVGGATLLISLLLVFAFAGGSDHSSSSRRRLTEISQGQKTTGKTKARETARRSQETSGIKIIDLLLKKLIPNPDLLRSRLEKTGRKISIAQYSSIAVVLALIVTVLTHLLYDVSLFLAIPTGLFCGLFFPHVIVGFLGKRRINKFMKTFPEAIELLCRGLRAGLPISEAIVTVGNDAPDPVGKEFRGVADAMRVGQSIEQGLWDVASRIDLPDFKFLIIAISIQRETGGNLAETLAGLANTLRKRRQIKLKIKAMSSEARASAWIIGSLPFIMFVLLWFANDAYVGTLIEDPRGAYMIGAGLTMIGTGCAVMAKMVRFEI</sequence>
<feature type="transmembrane region" description="Helical" evidence="7">
    <location>
        <begin position="12"/>
        <end position="36"/>
    </location>
</feature>
<evidence type="ECO:0000256" key="1">
    <source>
        <dbReference type="ARBA" id="ARBA00004651"/>
    </source>
</evidence>
<feature type="transmembrane region" description="Helical" evidence="7">
    <location>
        <begin position="277"/>
        <end position="296"/>
    </location>
</feature>
<dbReference type="PANTHER" id="PTHR35007">
    <property type="entry name" value="INTEGRAL MEMBRANE PROTEIN-RELATED"/>
    <property type="match status" value="1"/>
</dbReference>
<dbReference type="PANTHER" id="PTHR35007:SF1">
    <property type="entry name" value="PILUS ASSEMBLY PROTEIN"/>
    <property type="match status" value="1"/>
</dbReference>
<feature type="compositionally biased region" description="Polar residues" evidence="6">
    <location>
        <begin position="49"/>
        <end position="59"/>
    </location>
</feature>
<dbReference type="RefSeq" id="WP_251937259.1">
    <property type="nucleotide sequence ID" value="NZ_CP098747.1"/>
</dbReference>
<proteinExistence type="predicted"/>
<evidence type="ECO:0000256" key="4">
    <source>
        <dbReference type="ARBA" id="ARBA00022989"/>
    </source>
</evidence>
<dbReference type="InterPro" id="IPR042094">
    <property type="entry name" value="T2SS_GspF_sf"/>
</dbReference>
<keyword evidence="3 7" id="KW-0812">Transmembrane</keyword>
<evidence type="ECO:0000256" key="6">
    <source>
        <dbReference type="SAM" id="MobiDB-lite"/>
    </source>
</evidence>
<protein>
    <submittedName>
        <fullName evidence="9">Type II secretion system F family protein</fullName>
    </submittedName>
</protein>
<dbReference type="Proteomes" id="UP001056291">
    <property type="component" value="Chromosome"/>
</dbReference>
<feature type="transmembrane region" description="Helical" evidence="7">
    <location>
        <begin position="133"/>
        <end position="153"/>
    </location>
</feature>
<evidence type="ECO:0000256" key="7">
    <source>
        <dbReference type="SAM" id="Phobius"/>
    </source>
</evidence>
<comment type="subcellular location">
    <subcellularLocation>
        <location evidence="1">Cell membrane</location>
        <topology evidence="1">Multi-pass membrane protein</topology>
    </subcellularLocation>
</comment>
<name>A0ABY4W7E1_9PROT</name>
<dbReference type="EMBL" id="CP098747">
    <property type="protein sequence ID" value="USG62947.1"/>
    <property type="molecule type" value="Genomic_DNA"/>
</dbReference>
<feature type="region of interest" description="Disordered" evidence="6">
    <location>
        <begin position="36"/>
        <end position="70"/>
    </location>
</feature>
<evidence type="ECO:0000256" key="2">
    <source>
        <dbReference type="ARBA" id="ARBA00022475"/>
    </source>
</evidence>
<dbReference type="InterPro" id="IPR018076">
    <property type="entry name" value="T2SS_GspF_dom"/>
</dbReference>
<evidence type="ECO:0000259" key="8">
    <source>
        <dbReference type="Pfam" id="PF00482"/>
    </source>
</evidence>
<reference evidence="9" key="1">
    <citation type="submission" date="2022-06" db="EMBL/GenBank/DDBJ databases">
        <title>Sneathiella actinostolidae sp. nov., isolated from a sea anemonein the Western Pacific Ocean.</title>
        <authorList>
            <person name="Wei M.J."/>
        </authorList>
    </citation>
    <scope>NUCLEOTIDE SEQUENCE</scope>
    <source>
        <strain evidence="9">PHK-P5</strain>
    </source>
</reference>
<dbReference type="Gene3D" id="1.20.81.30">
    <property type="entry name" value="Type II secretion system (T2SS), domain F"/>
    <property type="match status" value="1"/>
</dbReference>
<feature type="transmembrane region" description="Helical" evidence="7">
    <location>
        <begin position="105"/>
        <end position="127"/>
    </location>
</feature>
<keyword evidence="5 7" id="KW-0472">Membrane</keyword>
<feature type="compositionally biased region" description="Basic and acidic residues" evidence="6">
    <location>
        <begin position="61"/>
        <end position="70"/>
    </location>
</feature>
<evidence type="ECO:0000313" key="9">
    <source>
        <dbReference type="EMBL" id="USG62947.1"/>
    </source>
</evidence>
<feature type="transmembrane region" description="Helical" evidence="7">
    <location>
        <begin position="311"/>
        <end position="332"/>
    </location>
</feature>
<accession>A0ABY4W7E1</accession>
<feature type="domain" description="Type II secretion system protein GspF" evidence="8">
    <location>
        <begin position="169"/>
        <end position="293"/>
    </location>
</feature>
<dbReference type="Pfam" id="PF00482">
    <property type="entry name" value="T2SSF"/>
    <property type="match status" value="1"/>
</dbReference>
<evidence type="ECO:0000256" key="3">
    <source>
        <dbReference type="ARBA" id="ARBA00022692"/>
    </source>
</evidence>
<evidence type="ECO:0000313" key="10">
    <source>
        <dbReference type="Proteomes" id="UP001056291"/>
    </source>
</evidence>
<evidence type="ECO:0000256" key="5">
    <source>
        <dbReference type="ARBA" id="ARBA00023136"/>
    </source>
</evidence>
<gene>
    <name evidence="9" type="ORF">NBZ79_08145</name>
</gene>
<keyword evidence="2" id="KW-1003">Cell membrane</keyword>
<organism evidence="9 10">
    <name type="scientific">Sneathiella marina</name>
    <dbReference type="NCBI Taxonomy" id="2950108"/>
    <lineage>
        <taxon>Bacteria</taxon>
        <taxon>Pseudomonadati</taxon>
        <taxon>Pseudomonadota</taxon>
        <taxon>Alphaproteobacteria</taxon>
        <taxon>Sneathiellales</taxon>
        <taxon>Sneathiellaceae</taxon>
        <taxon>Sneathiella</taxon>
    </lineage>
</organism>